<proteinExistence type="predicted"/>
<protein>
    <recommendedName>
        <fullName evidence="7">Cadherin domain-containing protein</fullName>
    </recommendedName>
</protein>
<dbReference type="GO" id="GO:0007156">
    <property type="term" value="P:homophilic cell adhesion via plasma membrane adhesion molecules"/>
    <property type="evidence" value="ECO:0007669"/>
    <property type="project" value="InterPro"/>
</dbReference>
<dbReference type="InterPro" id="IPR002126">
    <property type="entry name" value="Cadherin-like_dom"/>
</dbReference>
<evidence type="ECO:0000313" key="9">
    <source>
        <dbReference type="Proteomes" id="UP001159641"/>
    </source>
</evidence>
<dbReference type="GO" id="GO:0016477">
    <property type="term" value="P:cell migration"/>
    <property type="evidence" value="ECO:0007669"/>
    <property type="project" value="TreeGrafter"/>
</dbReference>
<keyword evidence="9" id="KW-1185">Reference proteome</keyword>
<comment type="caution">
    <text evidence="8">The sequence shown here is derived from an EMBL/GenBank/DDBJ whole genome shotgun (WGS) entry which is preliminary data.</text>
</comment>
<dbReference type="SUPFAM" id="SSF49313">
    <property type="entry name" value="Cadherin-like"/>
    <property type="match status" value="1"/>
</dbReference>
<dbReference type="GO" id="GO:0044331">
    <property type="term" value="P:cell-cell adhesion mediated by cadherin"/>
    <property type="evidence" value="ECO:0007669"/>
    <property type="project" value="TreeGrafter"/>
</dbReference>
<evidence type="ECO:0000256" key="4">
    <source>
        <dbReference type="ARBA" id="ARBA00023136"/>
    </source>
</evidence>
<dbReference type="AlphaFoldDB" id="A0AB34GL91"/>
<dbReference type="InterPro" id="IPR020894">
    <property type="entry name" value="Cadherin_CS"/>
</dbReference>
<dbReference type="Gene3D" id="2.60.40.60">
    <property type="entry name" value="Cadherins"/>
    <property type="match status" value="2"/>
</dbReference>
<dbReference type="GO" id="GO:0005912">
    <property type="term" value="C:adherens junction"/>
    <property type="evidence" value="ECO:0007669"/>
    <property type="project" value="TreeGrafter"/>
</dbReference>
<dbReference type="PANTHER" id="PTHR24027">
    <property type="entry name" value="CADHERIN-23"/>
    <property type="match status" value="1"/>
</dbReference>
<keyword evidence="4 6" id="KW-0472">Membrane</keyword>
<dbReference type="GO" id="GO:0005509">
    <property type="term" value="F:calcium ion binding"/>
    <property type="evidence" value="ECO:0007669"/>
    <property type="project" value="UniProtKB-UniRule"/>
</dbReference>
<dbReference type="GO" id="GO:0000902">
    <property type="term" value="P:cell morphogenesis"/>
    <property type="evidence" value="ECO:0007669"/>
    <property type="project" value="TreeGrafter"/>
</dbReference>
<keyword evidence="6" id="KW-0812">Transmembrane</keyword>
<evidence type="ECO:0000256" key="2">
    <source>
        <dbReference type="ARBA" id="ARBA00022737"/>
    </source>
</evidence>
<keyword evidence="2" id="KW-0677">Repeat</keyword>
<gene>
    <name evidence="8" type="ORF">J1605_011456</name>
</gene>
<dbReference type="GO" id="GO:0045296">
    <property type="term" value="F:cadherin binding"/>
    <property type="evidence" value="ECO:0007669"/>
    <property type="project" value="TreeGrafter"/>
</dbReference>
<accession>A0AB34GL91</accession>
<dbReference type="Pfam" id="PF00028">
    <property type="entry name" value="Cadherin"/>
    <property type="match status" value="1"/>
</dbReference>
<dbReference type="GO" id="GO:0008013">
    <property type="term" value="F:beta-catenin binding"/>
    <property type="evidence" value="ECO:0007669"/>
    <property type="project" value="TreeGrafter"/>
</dbReference>
<evidence type="ECO:0000256" key="6">
    <source>
        <dbReference type="SAM" id="Phobius"/>
    </source>
</evidence>
<dbReference type="PANTHER" id="PTHR24027:SF91">
    <property type="entry name" value="CADHERIN-7"/>
    <property type="match status" value="1"/>
</dbReference>
<evidence type="ECO:0000256" key="1">
    <source>
        <dbReference type="ARBA" id="ARBA00004370"/>
    </source>
</evidence>
<dbReference type="GO" id="GO:0016342">
    <property type="term" value="C:catenin complex"/>
    <property type="evidence" value="ECO:0007669"/>
    <property type="project" value="TreeGrafter"/>
</dbReference>
<sequence length="154" mass="16522">MESQNPSQIGRGYVAITILDINDNAPEFAMDYETTVCENAQPGQVIQKISAVDKDEPSNGHQFYFSLTTDATNNHNFSLKDNKVFIVDSGSPSLSSTNTLTIRVCDCDADGVAQTCNAEAYVLPAGLSTGALIAILACVLTLLEQSMIIGHTFQ</sequence>
<keyword evidence="3 5" id="KW-0106">Calcium</keyword>
<name>A0AB34GL91_ESCRO</name>
<dbReference type="CDD" id="cd11304">
    <property type="entry name" value="Cadherin_repeat"/>
    <property type="match status" value="1"/>
</dbReference>
<dbReference type="InterPro" id="IPR039808">
    <property type="entry name" value="Cadherin"/>
</dbReference>
<evidence type="ECO:0000256" key="5">
    <source>
        <dbReference type="PROSITE-ProRule" id="PRU00043"/>
    </source>
</evidence>
<dbReference type="Proteomes" id="UP001159641">
    <property type="component" value="Unassembled WGS sequence"/>
</dbReference>
<comment type="subcellular location">
    <subcellularLocation>
        <location evidence="1">Membrane</location>
    </subcellularLocation>
</comment>
<reference evidence="8 9" key="1">
    <citation type="submission" date="2022-11" db="EMBL/GenBank/DDBJ databases">
        <title>Whole genome sequence of Eschrichtius robustus ER-17-0199.</title>
        <authorList>
            <person name="Bruniche-Olsen A."/>
            <person name="Black A.N."/>
            <person name="Fields C.J."/>
            <person name="Walden K."/>
            <person name="Dewoody J.A."/>
        </authorList>
    </citation>
    <scope>NUCLEOTIDE SEQUENCE [LARGE SCALE GENOMIC DNA]</scope>
    <source>
        <strain evidence="8">ER-17-0199</strain>
        <tissue evidence="8">Blubber</tissue>
    </source>
</reference>
<evidence type="ECO:0000259" key="7">
    <source>
        <dbReference type="PROSITE" id="PS50268"/>
    </source>
</evidence>
<evidence type="ECO:0000313" key="8">
    <source>
        <dbReference type="EMBL" id="KAJ8781091.1"/>
    </source>
</evidence>
<evidence type="ECO:0000256" key="3">
    <source>
        <dbReference type="ARBA" id="ARBA00022837"/>
    </source>
</evidence>
<dbReference type="GO" id="GO:0034332">
    <property type="term" value="P:adherens junction organization"/>
    <property type="evidence" value="ECO:0007669"/>
    <property type="project" value="TreeGrafter"/>
</dbReference>
<dbReference type="PROSITE" id="PS50268">
    <property type="entry name" value="CADHERIN_2"/>
    <property type="match status" value="1"/>
</dbReference>
<dbReference type="GO" id="GO:0016339">
    <property type="term" value="P:calcium-dependent cell-cell adhesion via plasma membrane cell adhesion molecules"/>
    <property type="evidence" value="ECO:0007669"/>
    <property type="project" value="TreeGrafter"/>
</dbReference>
<dbReference type="GO" id="GO:0007043">
    <property type="term" value="P:cell-cell junction assembly"/>
    <property type="evidence" value="ECO:0007669"/>
    <property type="project" value="TreeGrafter"/>
</dbReference>
<keyword evidence="6" id="KW-1133">Transmembrane helix</keyword>
<feature type="domain" description="Cadherin" evidence="7">
    <location>
        <begin position="28"/>
        <end position="90"/>
    </location>
</feature>
<dbReference type="InterPro" id="IPR015919">
    <property type="entry name" value="Cadherin-like_sf"/>
</dbReference>
<organism evidence="8 9">
    <name type="scientific">Eschrichtius robustus</name>
    <name type="common">California gray whale</name>
    <name type="synonym">Eschrichtius gibbosus</name>
    <dbReference type="NCBI Taxonomy" id="9764"/>
    <lineage>
        <taxon>Eukaryota</taxon>
        <taxon>Metazoa</taxon>
        <taxon>Chordata</taxon>
        <taxon>Craniata</taxon>
        <taxon>Vertebrata</taxon>
        <taxon>Euteleostomi</taxon>
        <taxon>Mammalia</taxon>
        <taxon>Eutheria</taxon>
        <taxon>Laurasiatheria</taxon>
        <taxon>Artiodactyla</taxon>
        <taxon>Whippomorpha</taxon>
        <taxon>Cetacea</taxon>
        <taxon>Mysticeti</taxon>
        <taxon>Eschrichtiidae</taxon>
        <taxon>Eschrichtius</taxon>
    </lineage>
</organism>
<feature type="transmembrane region" description="Helical" evidence="6">
    <location>
        <begin position="121"/>
        <end position="143"/>
    </location>
</feature>
<dbReference type="EMBL" id="JAIQCJ010002148">
    <property type="protein sequence ID" value="KAJ8781091.1"/>
    <property type="molecule type" value="Genomic_DNA"/>
</dbReference>
<dbReference type="PROSITE" id="PS00232">
    <property type="entry name" value="CADHERIN_1"/>
    <property type="match status" value="1"/>
</dbReference>